<gene>
    <name evidence="3" type="ORF">JJB74_27265</name>
</gene>
<dbReference type="InterPro" id="IPR038157">
    <property type="entry name" value="FeoA_core_dom"/>
</dbReference>
<evidence type="ECO:0000313" key="3">
    <source>
        <dbReference type="EMBL" id="MBK4738339.1"/>
    </source>
</evidence>
<evidence type="ECO:0000256" key="1">
    <source>
        <dbReference type="ARBA" id="ARBA00023004"/>
    </source>
</evidence>
<dbReference type="RefSeq" id="WP_200597466.1">
    <property type="nucleotide sequence ID" value="NZ_JAEPBG010000019.1"/>
</dbReference>
<dbReference type="EMBL" id="JAEPBG010000019">
    <property type="protein sequence ID" value="MBK4738339.1"/>
    <property type="molecule type" value="Genomic_DNA"/>
</dbReference>
<dbReference type="InterPro" id="IPR052713">
    <property type="entry name" value="FeoA"/>
</dbReference>
<keyword evidence="1" id="KW-0408">Iron</keyword>
<dbReference type="SUPFAM" id="SSF50037">
    <property type="entry name" value="C-terminal domain of transcriptional repressors"/>
    <property type="match status" value="1"/>
</dbReference>
<organism evidence="3 4">
    <name type="scientific">Noviherbaspirillum pedocola</name>
    <dbReference type="NCBI Taxonomy" id="2801341"/>
    <lineage>
        <taxon>Bacteria</taxon>
        <taxon>Pseudomonadati</taxon>
        <taxon>Pseudomonadota</taxon>
        <taxon>Betaproteobacteria</taxon>
        <taxon>Burkholderiales</taxon>
        <taxon>Oxalobacteraceae</taxon>
        <taxon>Noviherbaspirillum</taxon>
    </lineage>
</organism>
<evidence type="ECO:0000313" key="4">
    <source>
        <dbReference type="Proteomes" id="UP000622890"/>
    </source>
</evidence>
<dbReference type="SMART" id="SM00899">
    <property type="entry name" value="FeoA"/>
    <property type="match status" value="1"/>
</dbReference>
<dbReference type="PANTHER" id="PTHR42954:SF2">
    <property type="entry name" value="FE(2+) TRANSPORT PROTEIN A"/>
    <property type="match status" value="1"/>
</dbReference>
<dbReference type="PANTHER" id="PTHR42954">
    <property type="entry name" value="FE(2+) TRANSPORT PROTEIN A"/>
    <property type="match status" value="1"/>
</dbReference>
<accession>A0A934WA95</accession>
<name>A0A934WA95_9BURK</name>
<dbReference type="Proteomes" id="UP000622890">
    <property type="component" value="Unassembled WGS sequence"/>
</dbReference>
<evidence type="ECO:0000259" key="2">
    <source>
        <dbReference type="SMART" id="SM00899"/>
    </source>
</evidence>
<dbReference type="AlphaFoldDB" id="A0A934WA95"/>
<dbReference type="Gene3D" id="2.30.30.90">
    <property type="match status" value="1"/>
</dbReference>
<proteinExistence type="predicted"/>
<dbReference type="Pfam" id="PF04023">
    <property type="entry name" value="FeoA"/>
    <property type="match status" value="1"/>
</dbReference>
<comment type="caution">
    <text evidence="3">The sequence shown here is derived from an EMBL/GenBank/DDBJ whole genome shotgun (WGS) entry which is preliminary data.</text>
</comment>
<feature type="domain" description="Ferrous iron transporter FeoA-like" evidence="2">
    <location>
        <begin position="13"/>
        <end position="91"/>
    </location>
</feature>
<sequence>MSNASQTVSLAFQALSTIKKGDRATVTGMRTPESDEQRATQLRLRELGFVPGEQVRIVAVSFPGNDPIAVRLGNTTFALRRHEAAMVLVQPL</sequence>
<protein>
    <submittedName>
        <fullName evidence="3">Ferrous iron transport protein A</fullName>
    </submittedName>
</protein>
<keyword evidence="4" id="KW-1185">Reference proteome</keyword>
<dbReference type="InterPro" id="IPR008988">
    <property type="entry name" value="Transcriptional_repressor_C"/>
</dbReference>
<reference evidence="3" key="1">
    <citation type="submission" date="2021-01" db="EMBL/GenBank/DDBJ databases">
        <title>Genome sequence of strain Noviherbaspirillum sp. DKR-6.</title>
        <authorList>
            <person name="Chaudhary D.K."/>
        </authorList>
    </citation>
    <scope>NUCLEOTIDE SEQUENCE</scope>
    <source>
        <strain evidence="3">DKR-6</strain>
    </source>
</reference>
<dbReference type="GO" id="GO:0046914">
    <property type="term" value="F:transition metal ion binding"/>
    <property type="evidence" value="ECO:0007669"/>
    <property type="project" value="InterPro"/>
</dbReference>
<dbReference type="InterPro" id="IPR007167">
    <property type="entry name" value="Fe-transptr_FeoA-like"/>
</dbReference>